<name>A0A1Y0B2A3_9LAMI</name>
<evidence type="ECO:0000313" key="2">
    <source>
        <dbReference type="EMBL" id="ART31524.1"/>
    </source>
</evidence>
<dbReference type="EMBL" id="KY774314">
    <property type="protein sequence ID" value="ART31524.1"/>
    <property type="molecule type" value="Genomic_DNA"/>
</dbReference>
<reference evidence="2" key="1">
    <citation type="submission" date="2017-03" db="EMBL/GenBank/DDBJ databases">
        <title>The mitochondrial genome of the carnivorous plant Utricularia reniformis (Lentibulariaceae): structure, comparative analysis and evolutionary landmarks.</title>
        <authorList>
            <person name="Silva S.R."/>
            <person name="Alvarenga D.O."/>
            <person name="Michael T.P."/>
            <person name="Miranda V.F.O."/>
            <person name="Varani A.M."/>
        </authorList>
    </citation>
    <scope>NUCLEOTIDE SEQUENCE</scope>
</reference>
<proteinExistence type="predicted"/>
<geneLocation type="mitochondrion" evidence="2"/>
<accession>A0A1Y0B2A3</accession>
<keyword evidence="1" id="KW-0812">Transmembrane</keyword>
<feature type="transmembrane region" description="Helical" evidence="1">
    <location>
        <begin position="12"/>
        <end position="34"/>
    </location>
</feature>
<organism evidence="2">
    <name type="scientific">Utricularia reniformis</name>
    <dbReference type="NCBI Taxonomy" id="192314"/>
    <lineage>
        <taxon>Eukaryota</taxon>
        <taxon>Viridiplantae</taxon>
        <taxon>Streptophyta</taxon>
        <taxon>Embryophyta</taxon>
        <taxon>Tracheophyta</taxon>
        <taxon>Spermatophyta</taxon>
        <taxon>Magnoliopsida</taxon>
        <taxon>eudicotyledons</taxon>
        <taxon>Gunneridae</taxon>
        <taxon>Pentapetalae</taxon>
        <taxon>asterids</taxon>
        <taxon>lamiids</taxon>
        <taxon>Lamiales</taxon>
        <taxon>Lentibulariaceae</taxon>
        <taxon>Utricularia</taxon>
    </lineage>
</organism>
<evidence type="ECO:0000256" key="1">
    <source>
        <dbReference type="SAM" id="Phobius"/>
    </source>
</evidence>
<keyword evidence="2" id="KW-0496">Mitochondrion</keyword>
<keyword evidence="1" id="KW-1133">Transmembrane helix</keyword>
<sequence>MFQKAYESIETLLVKWFVFFFCPSSSFHSGISLWTSCNMLWLNSIHLNREVVGLNPPPGPSENLWIVASSSADGRG</sequence>
<gene>
    <name evidence="2" type="ORF">AEK19_MT1326</name>
</gene>
<protein>
    <submittedName>
        <fullName evidence="2">Uncharacterized protein</fullName>
    </submittedName>
</protein>
<dbReference type="AlphaFoldDB" id="A0A1Y0B2A3"/>
<keyword evidence="1" id="KW-0472">Membrane</keyword>